<dbReference type="AlphaFoldDB" id="A0A9P8I025"/>
<evidence type="ECO:0000256" key="1">
    <source>
        <dbReference type="SAM" id="MobiDB-lite"/>
    </source>
</evidence>
<gene>
    <name evidence="3" type="ORF">FGG08_005563</name>
</gene>
<feature type="region of interest" description="Disordered" evidence="1">
    <location>
        <begin position="145"/>
        <end position="194"/>
    </location>
</feature>
<dbReference type="Gene3D" id="1.10.340.70">
    <property type="match status" value="1"/>
</dbReference>
<feature type="domain" description="Integrase zinc-binding" evidence="2">
    <location>
        <begin position="94"/>
        <end position="144"/>
    </location>
</feature>
<sequence>MTGPTSNNVVIFSLSTRTAFSNHVRENPNNRRVSQADREIMIEWLTNPSKRPSSQKQFSRRNYVRKAFVWDESTQSLLAVGKTSEDKRRKVVTENVIVDVVESVHERNNHLGWDATWKDVSTSYYGILRSDVIFLLKQCRVCAQDPSKRPKGSTASEPSPQPFDPEDLQTLNTPDTRYGNEVWEPADDEEGASC</sequence>
<feature type="compositionally biased region" description="Acidic residues" evidence="1">
    <location>
        <begin position="184"/>
        <end position="194"/>
    </location>
</feature>
<evidence type="ECO:0000313" key="4">
    <source>
        <dbReference type="Proteomes" id="UP000698800"/>
    </source>
</evidence>
<evidence type="ECO:0000259" key="2">
    <source>
        <dbReference type="Pfam" id="PF17921"/>
    </source>
</evidence>
<organism evidence="3 4">
    <name type="scientific">Glutinoglossum americanum</name>
    <dbReference type="NCBI Taxonomy" id="1670608"/>
    <lineage>
        <taxon>Eukaryota</taxon>
        <taxon>Fungi</taxon>
        <taxon>Dikarya</taxon>
        <taxon>Ascomycota</taxon>
        <taxon>Pezizomycotina</taxon>
        <taxon>Geoglossomycetes</taxon>
        <taxon>Geoglossales</taxon>
        <taxon>Geoglossaceae</taxon>
        <taxon>Glutinoglossum</taxon>
    </lineage>
</organism>
<accession>A0A9P8I025</accession>
<proteinExistence type="predicted"/>
<comment type="caution">
    <text evidence="3">The sequence shown here is derived from an EMBL/GenBank/DDBJ whole genome shotgun (WGS) entry which is preliminary data.</text>
</comment>
<dbReference type="EMBL" id="JAGHQL010000135">
    <property type="protein sequence ID" value="KAH0537650.1"/>
    <property type="molecule type" value="Genomic_DNA"/>
</dbReference>
<dbReference type="OrthoDB" id="4955652at2759"/>
<evidence type="ECO:0000313" key="3">
    <source>
        <dbReference type="EMBL" id="KAH0537650.1"/>
    </source>
</evidence>
<dbReference type="Pfam" id="PF17921">
    <property type="entry name" value="Integrase_H2C2"/>
    <property type="match status" value="1"/>
</dbReference>
<protein>
    <recommendedName>
        <fullName evidence="2">Integrase zinc-binding domain-containing protein</fullName>
    </recommendedName>
</protein>
<name>A0A9P8I025_9PEZI</name>
<dbReference type="Proteomes" id="UP000698800">
    <property type="component" value="Unassembled WGS sequence"/>
</dbReference>
<keyword evidence="4" id="KW-1185">Reference proteome</keyword>
<dbReference type="InterPro" id="IPR041588">
    <property type="entry name" value="Integrase_H2C2"/>
</dbReference>
<reference evidence="3" key="1">
    <citation type="submission" date="2021-03" db="EMBL/GenBank/DDBJ databases">
        <title>Comparative genomics and phylogenomic investigation of the class Geoglossomycetes provide insights into ecological specialization and systematics.</title>
        <authorList>
            <person name="Melie T."/>
            <person name="Pirro S."/>
            <person name="Miller A.N."/>
            <person name="Quandt A."/>
        </authorList>
    </citation>
    <scope>NUCLEOTIDE SEQUENCE</scope>
    <source>
        <strain evidence="3">GBOQ0MN5Z8</strain>
    </source>
</reference>